<dbReference type="InterPro" id="IPR029052">
    <property type="entry name" value="Metallo-depent_PP-like"/>
</dbReference>
<gene>
    <name evidence="13" type="ORF">SHERM_00252</name>
</gene>
<dbReference type="GO" id="GO:0046872">
    <property type="term" value="F:metal ion binding"/>
    <property type="evidence" value="ECO:0007669"/>
    <property type="project" value="InterPro"/>
</dbReference>
<evidence type="ECO:0000313" key="14">
    <source>
        <dbReference type="Proteomes" id="UP001153555"/>
    </source>
</evidence>
<dbReference type="OrthoDB" id="45007at2759"/>
<evidence type="ECO:0000256" key="7">
    <source>
        <dbReference type="ARBA" id="ARBA00022833"/>
    </source>
</evidence>
<dbReference type="InterPro" id="IPR008963">
    <property type="entry name" value="Purple_acid_Pase-like_N"/>
</dbReference>
<comment type="cofactor">
    <cofactor evidence="3">
        <name>Fe cation</name>
        <dbReference type="ChEBI" id="CHEBI:24875"/>
    </cofactor>
</comment>
<dbReference type="Pfam" id="PF14008">
    <property type="entry name" value="Metallophos_C"/>
    <property type="match status" value="1"/>
</dbReference>
<accession>A0A9N7RNI7</accession>
<keyword evidence="5 9" id="KW-0732">Signal</keyword>
<keyword evidence="6 9" id="KW-0378">Hydrolase</keyword>
<dbReference type="SUPFAM" id="SSF56300">
    <property type="entry name" value="Metallo-dependent phosphatases"/>
    <property type="match status" value="1"/>
</dbReference>
<proteinExistence type="inferred from homology"/>
<dbReference type="EC" id="3.1.3.2" evidence="9"/>
<dbReference type="InterPro" id="IPR004843">
    <property type="entry name" value="Calcineurin-like_PHP"/>
</dbReference>
<sequence>MAPVLLLLLGLAVASSAEYRRPPPRRDLSEQLRRELDGLDPNSPQQVHISLSGPNHMRISWITSDETPSTVYYGLSQGSNSFSSTGTSNRYRYMLYHSGHINNVVIGPLDPNTVYYYRCGSPSSDEHSFKTPPSQFPIKFAILGDPGQTEDTSSTLEHVFESNYDVLLSPGDLSYADNKQDLWDTFGQLVQPLASSRPWIVTQGNHEEETIPLIHTEKFTSYNARWVMPYDESGSSSNLFYSFEVAGAHVIMLGSYADFESDSEQYEWLESDLKKVDRSRTPWLVVVMHAPWYNSNEAHQQEYECSGMKASMEDLLYRARVDVVFAGHVHAYERFVRVYKDQVDDCGPVYITIGDGGNKEGLASEYIDPKPDISAFREASFGHGQLLIQNGTHALWTWNRNDDDVRTASDNIWITSLASVSKCS</sequence>
<evidence type="ECO:0000313" key="13">
    <source>
        <dbReference type="EMBL" id="CAA0837857.1"/>
    </source>
</evidence>
<evidence type="ECO:0000256" key="8">
    <source>
        <dbReference type="ARBA" id="ARBA00023180"/>
    </source>
</evidence>
<dbReference type="PANTHER" id="PTHR22953">
    <property type="entry name" value="ACID PHOSPHATASE RELATED"/>
    <property type="match status" value="1"/>
</dbReference>
<dbReference type="Gene3D" id="2.60.40.380">
    <property type="entry name" value="Purple acid phosphatase-like, N-terminal"/>
    <property type="match status" value="1"/>
</dbReference>
<evidence type="ECO:0000256" key="4">
    <source>
        <dbReference type="ARBA" id="ARBA00008723"/>
    </source>
</evidence>
<dbReference type="InterPro" id="IPR039331">
    <property type="entry name" value="PAPs-like"/>
</dbReference>
<evidence type="ECO:0000256" key="3">
    <source>
        <dbReference type="ARBA" id="ARBA00001962"/>
    </source>
</evidence>
<keyword evidence="14" id="KW-1185">Reference proteome</keyword>
<evidence type="ECO:0000256" key="1">
    <source>
        <dbReference type="ARBA" id="ARBA00000032"/>
    </source>
</evidence>
<evidence type="ECO:0000259" key="10">
    <source>
        <dbReference type="Pfam" id="PF00149"/>
    </source>
</evidence>
<evidence type="ECO:0000256" key="2">
    <source>
        <dbReference type="ARBA" id="ARBA00001947"/>
    </source>
</evidence>
<evidence type="ECO:0000259" key="12">
    <source>
        <dbReference type="Pfam" id="PF16656"/>
    </source>
</evidence>
<keyword evidence="7" id="KW-0862">Zinc</keyword>
<dbReference type="Gene3D" id="3.60.21.10">
    <property type="match status" value="1"/>
</dbReference>
<keyword evidence="8" id="KW-0325">Glycoprotein</keyword>
<dbReference type="PANTHER" id="PTHR22953:SF153">
    <property type="entry name" value="PURPLE ACID PHOSPHATASE"/>
    <property type="match status" value="1"/>
</dbReference>
<dbReference type="InterPro" id="IPR025733">
    <property type="entry name" value="PAPs_C"/>
</dbReference>
<feature type="signal peptide" evidence="9">
    <location>
        <begin position="1"/>
        <end position="17"/>
    </location>
</feature>
<dbReference type="Proteomes" id="UP001153555">
    <property type="component" value="Unassembled WGS sequence"/>
</dbReference>
<dbReference type="SUPFAM" id="SSF49363">
    <property type="entry name" value="Purple acid phosphatase, N-terminal domain"/>
    <property type="match status" value="1"/>
</dbReference>
<dbReference type="Pfam" id="PF00149">
    <property type="entry name" value="Metallophos"/>
    <property type="match status" value="1"/>
</dbReference>
<dbReference type="InterPro" id="IPR015914">
    <property type="entry name" value="PAPs_N"/>
</dbReference>
<feature type="domain" description="Purple acid phosphatase N-terminal" evidence="12">
    <location>
        <begin position="44"/>
        <end position="131"/>
    </location>
</feature>
<feature type="chain" id="PRO_5040536738" description="Purple acid phosphatase" evidence="9">
    <location>
        <begin position="18"/>
        <end position="424"/>
    </location>
</feature>
<organism evidence="13 14">
    <name type="scientific">Striga hermonthica</name>
    <name type="common">Purple witchweed</name>
    <name type="synonym">Buchnera hermonthica</name>
    <dbReference type="NCBI Taxonomy" id="68872"/>
    <lineage>
        <taxon>Eukaryota</taxon>
        <taxon>Viridiplantae</taxon>
        <taxon>Streptophyta</taxon>
        <taxon>Embryophyta</taxon>
        <taxon>Tracheophyta</taxon>
        <taxon>Spermatophyta</taxon>
        <taxon>Magnoliopsida</taxon>
        <taxon>eudicotyledons</taxon>
        <taxon>Gunneridae</taxon>
        <taxon>Pentapetalae</taxon>
        <taxon>asterids</taxon>
        <taxon>lamiids</taxon>
        <taxon>Lamiales</taxon>
        <taxon>Orobanchaceae</taxon>
        <taxon>Buchnereae</taxon>
        <taxon>Striga</taxon>
    </lineage>
</organism>
<feature type="domain" description="Purple acid phosphatase C-terminal" evidence="11">
    <location>
        <begin position="347"/>
        <end position="404"/>
    </location>
</feature>
<dbReference type="Pfam" id="PF16656">
    <property type="entry name" value="Pur_ac_phosph_N"/>
    <property type="match status" value="1"/>
</dbReference>
<feature type="domain" description="Calcineurin-like phosphoesterase" evidence="10">
    <location>
        <begin position="138"/>
        <end position="332"/>
    </location>
</feature>
<comment type="caution">
    <text evidence="13">The sequence shown here is derived from an EMBL/GenBank/DDBJ whole genome shotgun (WGS) entry which is preliminary data.</text>
</comment>
<protein>
    <recommendedName>
        <fullName evidence="9">Purple acid phosphatase</fullName>
        <ecNumber evidence="9">3.1.3.2</ecNumber>
    </recommendedName>
</protein>
<reference evidence="13" key="1">
    <citation type="submission" date="2019-12" db="EMBL/GenBank/DDBJ databases">
        <authorList>
            <person name="Scholes J."/>
        </authorList>
    </citation>
    <scope>NUCLEOTIDE SEQUENCE</scope>
</reference>
<dbReference type="EMBL" id="CACSLK010030614">
    <property type="protein sequence ID" value="CAA0837857.1"/>
    <property type="molecule type" value="Genomic_DNA"/>
</dbReference>
<name>A0A9N7RNI7_STRHE</name>
<comment type="cofactor">
    <cofactor evidence="2">
        <name>Zn(2+)</name>
        <dbReference type="ChEBI" id="CHEBI:29105"/>
    </cofactor>
</comment>
<evidence type="ECO:0000256" key="5">
    <source>
        <dbReference type="ARBA" id="ARBA00022729"/>
    </source>
</evidence>
<dbReference type="AlphaFoldDB" id="A0A9N7RNI7"/>
<evidence type="ECO:0000256" key="6">
    <source>
        <dbReference type="ARBA" id="ARBA00022801"/>
    </source>
</evidence>
<dbReference type="CDD" id="cd00839">
    <property type="entry name" value="MPP_PAPs"/>
    <property type="match status" value="1"/>
</dbReference>
<comment type="similarity">
    <text evidence="4 9">Belongs to the metallophosphoesterase superfamily. Purple acid phosphatase family.</text>
</comment>
<dbReference type="GO" id="GO:0003993">
    <property type="term" value="F:acid phosphatase activity"/>
    <property type="evidence" value="ECO:0007669"/>
    <property type="project" value="UniProtKB-EC"/>
</dbReference>
<evidence type="ECO:0000256" key="9">
    <source>
        <dbReference type="RuleBase" id="RU361203"/>
    </source>
</evidence>
<dbReference type="InterPro" id="IPR041792">
    <property type="entry name" value="MPP_PAP"/>
</dbReference>
<comment type="catalytic activity">
    <reaction evidence="1 9">
        <text>a phosphate monoester + H2O = an alcohol + phosphate</text>
        <dbReference type="Rhea" id="RHEA:15017"/>
        <dbReference type="ChEBI" id="CHEBI:15377"/>
        <dbReference type="ChEBI" id="CHEBI:30879"/>
        <dbReference type="ChEBI" id="CHEBI:43474"/>
        <dbReference type="ChEBI" id="CHEBI:67140"/>
        <dbReference type="EC" id="3.1.3.2"/>
    </reaction>
</comment>
<evidence type="ECO:0000259" key="11">
    <source>
        <dbReference type="Pfam" id="PF14008"/>
    </source>
</evidence>